<dbReference type="GO" id="GO:0000271">
    <property type="term" value="P:polysaccharide biosynthetic process"/>
    <property type="evidence" value="ECO:0007669"/>
    <property type="project" value="InterPro"/>
</dbReference>
<organism evidence="8 9">
    <name type="scientific">Cyanobium usitatum str. Tous</name>
    <dbReference type="NCBI Taxonomy" id="2116684"/>
    <lineage>
        <taxon>Bacteria</taxon>
        <taxon>Bacillati</taxon>
        <taxon>Cyanobacteriota</taxon>
        <taxon>Cyanophyceae</taxon>
        <taxon>Synechococcales</taxon>
        <taxon>Prochlorococcaceae</taxon>
        <taxon>Cyanobium</taxon>
    </lineage>
</organism>
<dbReference type="OrthoDB" id="957443at2"/>
<evidence type="ECO:0000256" key="1">
    <source>
        <dbReference type="ARBA" id="ARBA00004141"/>
    </source>
</evidence>
<dbReference type="AlphaFoldDB" id="A0A2P7MQE9"/>
<feature type="domain" description="GtrA/DPMS transmembrane" evidence="7">
    <location>
        <begin position="16"/>
        <end position="135"/>
    </location>
</feature>
<feature type="transmembrane region" description="Helical" evidence="6">
    <location>
        <begin position="12"/>
        <end position="30"/>
    </location>
</feature>
<sequence length="140" mass="15230">MSGRNPASDKRQFLLFVLSGGVAALVNIVSRLGFSQLLRFELAVLAAYGVGMVTAYVLARRFVFVASRQSVRRSFAAFALVNLVAVMQTWLVSIGMRYLLLPLIGMAALVDLIAHGCGVIVPVFTSFLGHKHISFRESAK</sequence>
<dbReference type="GO" id="GO:0005886">
    <property type="term" value="C:plasma membrane"/>
    <property type="evidence" value="ECO:0007669"/>
    <property type="project" value="TreeGrafter"/>
</dbReference>
<evidence type="ECO:0000256" key="5">
    <source>
        <dbReference type="ARBA" id="ARBA00023136"/>
    </source>
</evidence>
<comment type="similarity">
    <text evidence="2">Belongs to the GtrA family.</text>
</comment>
<name>A0A2P7MQE9_9CYAN</name>
<accession>A0A2P7MQE9</accession>
<dbReference type="InterPro" id="IPR007267">
    <property type="entry name" value="GtrA_DPMS_TM"/>
</dbReference>
<dbReference type="Pfam" id="PF04138">
    <property type="entry name" value="GtrA_DPMS_TM"/>
    <property type="match status" value="1"/>
</dbReference>
<dbReference type="PANTHER" id="PTHR38459">
    <property type="entry name" value="PROPHAGE BACTOPRENOL-LINKED GLUCOSE TRANSLOCASE HOMOLOG"/>
    <property type="match status" value="1"/>
</dbReference>
<keyword evidence="9" id="KW-1185">Reference proteome</keyword>
<proteinExistence type="inferred from homology"/>
<evidence type="ECO:0000256" key="4">
    <source>
        <dbReference type="ARBA" id="ARBA00022989"/>
    </source>
</evidence>
<dbReference type="PANTHER" id="PTHR38459:SF1">
    <property type="entry name" value="PROPHAGE BACTOPRENOL-LINKED GLUCOSE TRANSLOCASE HOMOLOG"/>
    <property type="match status" value="1"/>
</dbReference>
<evidence type="ECO:0000259" key="7">
    <source>
        <dbReference type="Pfam" id="PF04138"/>
    </source>
</evidence>
<reference evidence="8 9" key="1">
    <citation type="journal article" date="2018" name="Environ. Microbiol.">
        <title>Ecological and genomic features of two widespread freshwater picocyanobacteria.</title>
        <authorList>
            <person name="Cabello-Yeves P.J."/>
            <person name="Picazo A."/>
            <person name="Camacho A."/>
            <person name="Callieri C."/>
            <person name="Rosselli R."/>
            <person name="Roda-Garcia J.J."/>
            <person name="Coutinho F.H."/>
            <person name="Rodriguez-Valera F."/>
        </authorList>
    </citation>
    <scope>NUCLEOTIDE SEQUENCE [LARGE SCALE GENOMIC DNA]</scope>
    <source>
        <strain evidence="8 9">Tous</strain>
    </source>
</reference>
<dbReference type="Proteomes" id="UP000243002">
    <property type="component" value="Unassembled WGS sequence"/>
</dbReference>
<evidence type="ECO:0000313" key="8">
    <source>
        <dbReference type="EMBL" id="PSJ03433.1"/>
    </source>
</evidence>
<evidence type="ECO:0000256" key="3">
    <source>
        <dbReference type="ARBA" id="ARBA00022692"/>
    </source>
</evidence>
<comment type="caution">
    <text evidence="8">The sequence shown here is derived from an EMBL/GenBank/DDBJ whole genome shotgun (WGS) entry which is preliminary data.</text>
</comment>
<protein>
    <recommendedName>
        <fullName evidence="7">GtrA/DPMS transmembrane domain-containing protein</fullName>
    </recommendedName>
</protein>
<evidence type="ECO:0000313" key="9">
    <source>
        <dbReference type="Proteomes" id="UP000243002"/>
    </source>
</evidence>
<dbReference type="RefSeq" id="WP_106633157.1">
    <property type="nucleotide sequence ID" value="NZ_PXXO01000023.1"/>
</dbReference>
<feature type="transmembrane region" description="Helical" evidence="6">
    <location>
        <begin position="75"/>
        <end position="93"/>
    </location>
</feature>
<evidence type="ECO:0000256" key="2">
    <source>
        <dbReference type="ARBA" id="ARBA00009399"/>
    </source>
</evidence>
<dbReference type="EMBL" id="PXXO01000023">
    <property type="protein sequence ID" value="PSJ03433.1"/>
    <property type="molecule type" value="Genomic_DNA"/>
</dbReference>
<keyword evidence="5 6" id="KW-0472">Membrane</keyword>
<gene>
    <name evidence="8" type="ORF">C7K55_13015</name>
</gene>
<evidence type="ECO:0000256" key="6">
    <source>
        <dbReference type="SAM" id="Phobius"/>
    </source>
</evidence>
<feature type="transmembrane region" description="Helical" evidence="6">
    <location>
        <begin position="42"/>
        <end position="63"/>
    </location>
</feature>
<feature type="transmembrane region" description="Helical" evidence="6">
    <location>
        <begin position="99"/>
        <end position="128"/>
    </location>
</feature>
<keyword evidence="3 6" id="KW-0812">Transmembrane</keyword>
<dbReference type="InterPro" id="IPR051401">
    <property type="entry name" value="GtrA_CellWall_Glycosyl"/>
</dbReference>
<comment type="subcellular location">
    <subcellularLocation>
        <location evidence="1">Membrane</location>
        <topology evidence="1">Multi-pass membrane protein</topology>
    </subcellularLocation>
</comment>
<keyword evidence="4 6" id="KW-1133">Transmembrane helix</keyword>